<reference evidence="2 3" key="1">
    <citation type="journal article" date="2020" name="Genomics">
        <title>Complete, high-quality genomes from long-read metagenomic sequencing of two wolf lichen thalli reveals enigmatic genome architecture.</title>
        <authorList>
            <person name="McKenzie S.K."/>
            <person name="Walston R.F."/>
            <person name="Allen J.L."/>
        </authorList>
    </citation>
    <scope>NUCLEOTIDE SEQUENCE [LARGE SCALE GENOMIC DNA]</scope>
    <source>
        <strain evidence="2">WasteWater2</strain>
    </source>
</reference>
<proteinExistence type="predicted"/>
<sequence>MADLGSQLDHTEALPPKVKERKRQDTVDVTGTQRGQSGVHHLMQNGTEYDDIVQLSAEMLYGGRHRKSWTALVEP</sequence>
<organism evidence="2 3">
    <name type="scientific">Letharia columbiana</name>
    <dbReference type="NCBI Taxonomy" id="112416"/>
    <lineage>
        <taxon>Eukaryota</taxon>
        <taxon>Fungi</taxon>
        <taxon>Dikarya</taxon>
        <taxon>Ascomycota</taxon>
        <taxon>Pezizomycotina</taxon>
        <taxon>Lecanoromycetes</taxon>
        <taxon>OSLEUM clade</taxon>
        <taxon>Lecanoromycetidae</taxon>
        <taxon>Lecanorales</taxon>
        <taxon>Lecanorineae</taxon>
        <taxon>Parmeliaceae</taxon>
        <taxon>Letharia</taxon>
    </lineage>
</organism>
<comment type="caution">
    <text evidence="2">The sequence shown here is derived from an EMBL/GenBank/DDBJ whole genome shotgun (WGS) entry which is preliminary data.</text>
</comment>
<feature type="region of interest" description="Disordered" evidence="1">
    <location>
        <begin position="1"/>
        <end position="41"/>
    </location>
</feature>
<evidence type="ECO:0000313" key="3">
    <source>
        <dbReference type="Proteomes" id="UP000578531"/>
    </source>
</evidence>
<accession>A0A8H6FTM8</accession>
<gene>
    <name evidence="2" type="ORF">HO173_007171</name>
</gene>
<protein>
    <submittedName>
        <fullName evidence="2">Uncharacterized protein</fullName>
    </submittedName>
</protein>
<dbReference type="RefSeq" id="XP_037163937.1">
    <property type="nucleotide sequence ID" value="XM_037309076.1"/>
</dbReference>
<dbReference type="Proteomes" id="UP000578531">
    <property type="component" value="Unassembled WGS sequence"/>
</dbReference>
<feature type="compositionally biased region" description="Polar residues" evidence="1">
    <location>
        <begin position="27"/>
        <end position="36"/>
    </location>
</feature>
<evidence type="ECO:0000313" key="2">
    <source>
        <dbReference type="EMBL" id="KAF6234546.1"/>
    </source>
</evidence>
<dbReference type="EMBL" id="JACCJC010000029">
    <property type="protein sequence ID" value="KAF6234546.1"/>
    <property type="molecule type" value="Genomic_DNA"/>
</dbReference>
<keyword evidence="3" id="KW-1185">Reference proteome</keyword>
<evidence type="ECO:0000256" key="1">
    <source>
        <dbReference type="SAM" id="MobiDB-lite"/>
    </source>
</evidence>
<dbReference type="AlphaFoldDB" id="A0A8H6FTM8"/>
<name>A0A8H6FTM8_9LECA</name>
<dbReference type="GeneID" id="59288828"/>